<evidence type="ECO:0000256" key="4">
    <source>
        <dbReference type="ARBA" id="ARBA00023163"/>
    </source>
</evidence>
<keyword evidence="7" id="KW-1185">Reference proteome</keyword>
<comment type="similarity">
    <text evidence="1">Belongs to the LysR transcriptional regulatory family.</text>
</comment>
<evidence type="ECO:0000313" key="7">
    <source>
        <dbReference type="Proteomes" id="UP001595443"/>
    </source>
</evidence>
<dbReference type="Pfam" id="PF03466">
    <property type="entry name" value="LysR_substrate"/>
    <property type="match status" value="1"/>
</dbReference>
<keyword evidence="4" id="KW-0804">Transcription</keyword>
<name>A0ABV7AEI7_9RHOB</name>
<dbReference type="Gene3D" id="1.10.10.10">
    <property type="entry name" value="Winged helix-like DNA-binding domain superfamily/Winged helix DNA-binding domain"/>
    <property type="match status" value="1"/>
</dbReference>
<evidence type="ECO:0000256" key="3">
    <source>
        <dbReference type="ARBA" id="ARBA00023125"/>
    </source>
</evidence>
<dbReference type="InterPro" id="IPR036388">
    <property type="entry name" value="WH-like_DNA-bd_sf"/>
</dbReference>
<dbReference type="Proteomes" id="UP001595443">
    <property type="component" value="Unassembled WGS sequence"/>
</dbReference>
<dbReference type="SUPFAM" id="SSF46785">
    <property type="entry name" value="Winged helix' DNA-binding domain"/>
    <property type="match status" value="1"/>
</dbReference>
<dbReference type="InterPro" id="IPR000847">
    <property type="entry name" value="LysR_HTH_N"/>
</dbReference>
<dbReference type="EMBL" id="JBHRSK010000004">
    <property type="protein sequence ID" value="MFC2967771.1"/>
    <property type="molecule type" value="Genomic_DNA"/>
</dbReference>
<proteinExistence type="inferred from homology"/>
<evidence type="ECO:0000256" key="2">
    <source>
        <dbReference type="ARBA" id="ARBA00023015"/>
    </source>
</evidence>
<dbReference type="RefSeq" id="WP_377832419.1">
    <property type="nucleotide sequence ID" value="NZ_JBHRSK010000004.1"/>
</dbReference>
<feature type="domain" description="HTH lysR-type" evidence="5">
    <location>
        <begin position="5"/>
        <end position="62"/>
    </location>
</feature>
<keyword evidence="3" id="KW-0238">DNA-binding</keyword>
<sequence>MDRLPPLRLLTIFDAVQRLGSMQLAAAEMNVTRPAVSQAIRALEDHVGARLMDRGVKPAVATEAGQRLAQATRSGLAQIADAVEEIRHAAGLAERQVTVSCTLGMATYWLMPRLADFYARHSDIMVNVQAPPSDLPVFATGIDIALRYGAKPWPDGATELLFPERICPVGTSRVIAPLGGDPGRLREATLIHVRVPQSYGWAGWPEYLAARGHIRPRGQKQVFDNYIQAVQAALDGRGVMLGWRSITAALVAEGRLVDLPNGGCDFGTAYWATCAPGSQDKPAASAFMQWIREASRPERGD</sequence>
<protein>
    <submittedName>
        <fullName evidence="6">LysR substrate-binding domain-containing protein</fullName>
    </submittedName>
</protein>
<dbReference type="InterPro" id="IPR058163">
    <property type="entry name" value="LysR-type_TF_proteobact-type"/>
</dbReference>
<evidence type="ECO:0000256" key="1">
    <source>
        <dbReference type="ARBA" id="ARBA00009437"/>
    </source>
</evidence>
<evidence type="ECO:0000259" key="5">
    <source>
        <dbReference type="PROSITE" id="PS50931"/>
    </source>
</evidence>
<keyword evidence="2" id="KW-0805">Transcription regulation</keyword>
<dbReference type="SUPFAM" id="SSF53850">
    <property type="entry name" value="Periplasmic binding protein-like II"/>
    <property type="match status" value="1"/>
</dbReference>
<evidence type="ECO:0000313" key="6">
    <source>
        <dbReference type="EMBL" id="MFC2967771.1"/>
    </source>
</evidence>
<gene>
    <name evidence="6" type="ORF">ACFOES_06675</name>
</gene>
<reference evidence="7" key="1">
    <citation type="journal article" date="2019" name="Int. J. Syst. Evol. Microbiol.">
        <title>The Global Catalogue of Microorganisms (GCM) 10K type strain sequencing project: providing services to taxonomists for standard genome sequencing and annotation.</title>
        <authorList>
            <consortium name="The Broad Institute Genomics Platform"/>
            <consortium name="The Broad Institute Genome Sequencing Center for Infectious Disease"/>
            <person name="Wu L."/>
            <person name="Ma J."/>
        </authorList>
    </citation>
    <scope>NUCLEOTIDE SEQUENCE [LARGE SCALE GENOMIC DNA]</scope>
    <source>
        <strain evidence="7">KCTC 62192</strain>
    </source>
</reference>
<dbReference type="Pfam" id="PF00126">
    <property type="entry name" value="HTH_1"/>
    <property type="match status" value="1"/>
</dbReference>
<dbReference type="PANTHER" id="PTHR30537:SF5">
    <property type="entry name" value="HTH-TYPE TRANSCRIPTIONAL ACTIVATOR TTDR-RELATED"/>
    <property type="match status" value="1"/>
</dbReference>
<dbReference type="PROSITE" id="PS50931">
    <property type="entry name" value="HTH_LYSR"/>
    <property type="match status" value="1"/>
</dbReference>
<organism evidence="6 7">
    <name type="scientific">Acidimangrovimonas pyrenivorans</name>
    <dbReference type="NCBI Taxonomy" id="2030798"/>
    <lineage>
        <taxon>Bacteria</taxon>
        <taxon>Pseudomonadati</taxon>
        <taxon>Pseudomonadota</taxon>
        <taxon>Alphaproteobacteria</taxon>
        <taxon>Rhodobacterales</taxon>
        <taxon>Paracoccaceae</taxon>
        <taxon>Acidimangrovimonas</taxon>
    </lineage>
</organism>
<dbReference type="InterPro" id="IPR036390">
    <property type="entry name" value="WH_DNA-bd_sf"/>
</dbReference>
<dbReference type="InterPro" id="IPR005119">
    <property type="entry name" value="LysR_subst-bd"/>
</dbReference>
<dbReference type="PANTHER" id="PTHR30537">
    <property type="entry name" value="HTH-TYPE TRANSCRIPTIONAL REGULATOR"/>
    <property type="match status" value="1"/>
</dbReference>
<comment type="caution">
    <text evidence="6">The sequence shown here is derived from an EMBL/GenBank/DDBJ whole genome shotgun (WGS) entry which is preliminary data.</text>
</comment>
<dbReference type="PRINTS" id="PR00039">
    <property type="entry name" value="HTHLYSR"/>
</dbReference>
<accession>A0ABV7AEI7</accession>
<dbReference type="Gene3D" id="3.40.190.10">
    <property type="entry name" value="Periplasmic binding protein-like II"/>
    <property type="match status" value="2"/>
</dbReference>